<dbReference type="Pfam" id="PF13629">
    <property type="entry name" value="T2SS-T3SS_pil_N"/>
    <property type="match status" value="1"/>
</dbReference>
<evidence type="ECO:0000259" key="3">
    <source>
        <dbReference type="Pfam" id="PF13629"/>
    </source>
</evidence>
<dbReference type="PANTHER" id="PTHR30332:SF17">
    <property type="entry name" value="TYPE IV PILIATION SYSTEM PROTEIN DR_0774-RELATED"/>
    <property type="match status" value="1"/>
</dbReference>
<feature type="domain" description="Pilus formation protein N-terminal" evidence="3">
    <location>
        <begin position="29"/>
        <end position="96"/>
    </location>
</feature>
<accession>A0A9X3HQJ1</accession>
<dbReference type="GO" id="GO:0009306">
    <property type="term" value="P:protein secretion"/>
    <property type="evidence" value="ECO:0007669"/>
    <property type="project" value="InterPro"/>
</dbReference>
<comment type="similarity">
    <text evidence="1">Belongs to the bacterial secretin family.</text>
</comment>
<dbReference type="PANTHER" id="PTHR30332">
    <property type="entry name" value="PROBABLE GENERAL SECRETION PATHWAY PROTEIN D"/>
    <property type="match status" value="1"/>
</dbReference>
<reference evidence="4" key="1">
    <citation type="submission" date="2022-02" db="EMBL/GenBank/DDBJ databases">
        <title>Vibrio sp. nov., a new bacterium isolated from Bohai sea, China.</title>
        <authorList>
            <person name="Yuan Y."/>
        </authorList>
    </citation>
    <scope>NUCLEOTIDE SEQUENCE</scope>
    <source>
        <strain evidence="4">DBSS07</strain>
    </source>
</reference>
<gene>
    <name evidence="4" type="ORF">MD483_06595</name>
</gene>
<dbReference type="RefSeq" id="WP_265687040.1">
    <property type="nucleotide sequence ID" value="NZ_JAKRRX010000025.1"/>
</dbReference>
<dbReference type="InterPro" id="IPR032789">
    <property type="entry name" value="T2SS-T3SS_pil_N"/>
</dbReference>
<sequence>MKTTIDLGRWLSLGLVLLISNSALAQKLVKMDEGQAKTISVQQDVSSVFISQPEIADYQVIDSRNIVVYAKETGRAALLAFNENGEIIVTKNIQVNKSLEPIRQQLEIHYPNVEVSVSNIGDQLVLTGTVPNEQLKDDLGVMVGELLAKKSEEKLVEWSGDLDDQNDNEVSFMTRRSFEGLVNNIEVVTTKQVNVKLTIAEVSQSFMEEIGVQYGSSGANPGIFVNPIKDFSSSDILSVITAIGDDTVGHVLAEPNLSVISGENASFLVGGEIPVVTVVDGGTNIEYKEFGIRLDLMAKVLNDEKIKLALMPEVSSLDTQYEDRRYSLPALKSRRAQTTVELGDGQSFVLAGLLSSEDQESLSKIPYIGDIPVLGALFRKSSTKRNKMELIIVATVNLVQPVEASQIQLPMMQKTSTLSRYFGLESGYQTSSEKWVGNILSTGGFKYD</sequence>
<dbReference type="InterPro" id="IPR004846">
    <property type="entry name" value="T2SS/T3SS_dom"/>
</dbReference>
<name>A0A9X3HQJ1_9VIBR</name>
<dbReference type="AlphaFoldDB" id="A0A9X3HQJ1"/>
<dbReference type="InterPro" id="IPR050810">
    <property type="entry name" value="Bact_Secretion_Sys_Channel"/>
</dbReference>
<evidence type="ECO:0000313" key="5">
    <source>
        <dbReference type="Proteomes" id="UP001155586"/>
    </source>
</evidence>
<proteinExistence type="inferred from homology"/>
<evidence type="ECO:0000259" key="2">
    <source>
        <dbReference type="Pfam" id="PF00263"/>
    </source>
</evidence>
<feature type="domain" description="Type II/III secretion system secretin-like" evidence="2">
    <location>
        <begin position="246"/>
        <end position="399"/>
    </location>
</feature>
<dbReference type="PRINTS" id="PR01032">
    <property type="entry name" value="PHAGEIV"/>
</dbReference>
<dbReference type="Pfam" id="PF00263">
    <property type="entry name" value="Secretin"/>
    <property type="match status" value="1"/>
</dbReference>
<evidence type="ECO:0000256" key="1">
    <source>
        <dbReference type="RuleBase" id="RU004003"/>
    </source>
</evidence>
<evidence type="ECO:0000313" key="4">
    <source>
        <dbReference type="EMBL" id="MCW8333490.1"/>
    </source>
</evidence>
<dbReference type="GO" id="GO:0015627">
    <property type="term" value="C:type II protein secretion system complex"/>
    <property type="evidence" value="ECO:0007669"/>
    <property type="project" value="TreeGrafter"/>
</dbReference>
<dbReference type="PRINTS" id="PR00811">
    <property type="entry name" value="BCTERIALGSPD"/>
</dbReference>
<organism evidence="4 5">
    <name type="scientific">Vibrio paucivorans</name>
    <dbReference type="NCBI Taxonomy" id="2829489"/>
    <lineage>
        <taxon>Bacteria</taxon>
        <taxon>Pseudomonadati</taxon>
        <taxon>Pseudomonadota</taxon>
        <taxon>Gammaproteobacteria</taxon>
        <taxon>Vibrionales</taxon>
        <taxon>Vibrionaceae</taxon>
        <taxon>Vibrio</taxon>
    </lineage>
</organism>
<dbReference type="Proteomes" id="UP001155586">
    <property type="component" value="Unassembled WGS sequence"/>
</dbReference>
<dbReference type="InterPro" id="IPR001775">
    <property type="entry name" value="GspD/PilQ"/>
</dbReference>
<protein>
    <submittedName>
        <fullName evidence="4">Pilus assembly protein N-terminal domain-containing protein</fullName>
    </submittedName>
</protein>
<comment type="caution">
    <text evidence="4">The sequence shown here is derived from an EMBL/GenBank/DDBJ whole genome shotgun (WGS) entry which is preliminary data.</text>
</comment>
<dbReference type="EMBL" id="JAKRRX010000025">
    <property type="protein sequence ID" value="MCW8333490.1"/>
    <property type="molecule type" value="Genomic_DNA"/>
</dbReference>
<keyword evidence="5" id="KW-1185">Reference proteome</keyword>